<keyword evidence="4 5" id="KW-0472">Membrane</keyword>
<evidence type="ECO:0000256" key="5">
    <source>
        <dbReference type="SAM" id="Phobius"/>
    </source>
</evidence>
<evidence type="ECO:0000313" key="7">
    <source>
        <dbReference type="Proteomes" id="UP000602653"/>
    </source>
</evidence>
<dbReference type="InterPro" id="IPR000537">
    <property type="entry name" value="UbiA_prenyltransferase"/>
</dbReference>
<feature type="transmembrane region" description="Helical" evidence="5">
    <location>
        <begin position="244"/>
        <end position="264"/>
    </location>
</feature>
<accession>A0ABX7IFM4</accession>
<reference evidence="6 7" key="1">
    <citation type="submission" date="2021-02" db="EMBL/GenBank/DDBJ databases">
        <title>Complete Genome Sequence of Arcanobacterium phocisimile strain DSM 26142T from a harbour seal.</title>
        <authorList>
            <person name="Borowiak M."/>
            <person name="Alssahen M."/>
            <person name="Malorny B."/>
            <person name="Laemmler C."/>
            <person name="Siebert U."/>
            <person name="Ploetz M."/>
            <person name="Abdulmawjood A."/>
        </authorList>
    </citation>
    <scope>NUCLEOTIDE SEQUENCE [LARGE SCALE GENOMIC DNA]</scope>
    <source>
        <strain evidence="6 7">DSM 26142</strain>
    </source>
</reference>
<feature type="transmembrane region" description="Helical" evidence="5">
    <location>
        <begin position="109"/>
        <end position="133"/>
    </location>
</feature>
<protein>
    <submittedName>
        <fullName evidence="6">Prenyltransferase</fullName>
    </submittedName>
</protein>
<dbReference type="CDD" id="cd13966">
    <property type="entry name" value="PT_UbiA_4"/>
    <property type="match status" value="1"/>
</dbReference>
<dbReference type="NCBIfam" id="NF009608">
    <property type="entry name" value="PRK13105.1"/>
    <property type="match status" value="1"/>
</dbReference>
<dbReference type="Proteomes" id="UP000602653">
    <property type="component" value="Chromosome"/>
</dbReference>
<name>A0ABX7IFM4_9ACTO</name>
<dbReference type="Gene3D" id="1.20.120.1780">
    <property type="entry name" value="UbiA prenyltransferase"/>
    <property type="match status" value="1"/>
</dbReference>
<feature type="transmembrane region" description="Helical" evidence="5">
    <location>
        <begin position="145"/>
        <end position="166"/>
    </location>
</feature>
<keyword evidence="2 5" id="KW-0812">Transmembrane</keyword>
<evidence type="ECO:0000313" key="6">
    <source>
        <dbReference type="EMBL" id="QRV01757.1"/>
    </source>
</evidence>
<evidence type="ECO:0000256" key="1">
    <source>
        <dbReference type="ARBA" id="ARBA00004141"/>
    </source>
</evidence>
<keyword evidence="3 5" id="KW-1133">Transmembrane helix</keyword>
<comment type="subcellular location">
    <subcellularLocation>
        <location evidence="1">Membrane</location>
        <topology evidence="1">Multi-pass membrane protein</topology>
    </subcellularLocation>
</comment>
<feature type="transmembrane region" description="Helical" evidence="5">
    <location>
        <begin position="219"/>
        <end position="238"/>
    </location>
</feature>
<proteinExistence type="predicted"/>
<organism evidence="6 7">
    <name type="scientific">Arcanobacterium phocisimile</name>
    <dbReference type="NCBI Taxonomy" id="1302235"/>
    <lineage>
        <taxon>Bacteria</taxon>
        <taxon>Bacillati</taxon>
        <taxon>Actinomycetota</taxon>
        <taxon>Actinomycetes</taxon>
        <taxon>Actinomycetales</taxon>
        <taxon>Actinomycetaceae</taxon>
        <taxon>Arcanobacterium</taxon>
    </lineage>
</organism>
<gene>
    <name evidence="6" type="ORF">JTE88_06580</name>
</gene>
<evidence type="ECO:0000256" key="2">
    <source>
        <dbReference type="ARBA" id="ARBA00022692"/>
    </source>
</evidence>
<evidence type="ECO:0000256" key="3">
    <source>
        <dbReference type="ARBA" id="ARBA00022989"/>
    </source>
</evidence>
<feature type="transmembrane region" description="Helical" evidence="5">
    <location>
        <begin position="178"/>
        <end position="199"/>
    </location>
</feature>
<feature type="transmembrane region" description="Helical" evidence="5">
    <location>
        <begin position="45"/>
        <end position="65"/>
    </location>
</feature>
<dbReference type="InterPro" id="IPR044878">
    <property type="entry name" value="UbiA_sf"/>
</dbReference>
<feature type="transmembrane region" description="Helical" evidence="5">
    <location>
        <begin position="276"/>
        <end position="302"/>
    </location>
</feature>
<dbReference type="Pfam" id="PF01040">
    <property type="entry name" value="UbiA"/>
    <property type="match status" value="1"/>
</dbReference>
<dbReference type="RefSeq" id="WP_204423760.1">
    <property type="nucleotide sequence ID" value="NZ_CP070228.1"/>
</dbReference>
<keyword evidence="7" id="KW-1185">Reference proteome</keyword>
<dbReference type="Gene3D" id="1.10.357.140">
    <property type="entry name" value="UbiA prenyltransferase"/>
    <property type="match status" value="1"/>
</dbReference>
<evidence type="ECO:0000256" key="4">
    <source>
        <dbReference type="ARBA" id="ARBA00023136"/>
    </source>
</evidence>
<sequence length="304" mass="33550">MKSLPNSANPSLWWVLFETSRPLSWINTAYPFAIAYGLQSSRIDWYLILGTLFFLIPYNLFMYGVNDVFDYESDLQNPRKGGVEGALVARRFHQQILWAVVITTTIPTLILLFGASIWTGLVLLYVLFMVAAYSAKYLRFKEVPFLDSFTSSTHFVGPAVVGLLAAASRYPDVQISEASWLGIAAFFLWGMASQAFGAVQDVIPDRQGSIRSIATQIGAAHTVRTAIALYLLSAALLVLRGGAGLWVCPLVLVYALNILPWVSVSDAQSGRTHSGWVRFLWLNYVVGFLLTLVIISAVQGWIAG</sequence>
<dbReference type="EMBL" id="CP070228">
    <property type="protein sequence ID" value="QRV01757.1"/>
    <property type="molecule type" value="Genomic_DNA"/>
</dbReference>